<dbReference type="EMBL" id="JABBZM010000032">
    <property type="protein sequence ID" value="NMV41362.1"/>
    <property type="molecule type" value="Genomic_DNA"/>
</dbReference>
<keyword evidence="3 9" id="KW-0813">Transport</keyword>
<dbReference type="RefSeq" id="WP_169341603.1">
    <property type="nucleotide sequence ID" value="NZ_JABBZM010000032.1"/>
</dbReference>
<evidence type="ECO:0000259" key="11">
    <source>
        <dbReference type="Pfam" id="PF13953"/>
    </source>
</evidence>
<evidence type="ECO:0000256" key="8">
    <source>
        <dbReference type="ARBA" id="ARBA00023237"/>
    </source>
</evidence>
<evidence type="ECO:0000256" key="5">
    <source>
        <dbReference type="ARBA" id="ARBA00022692"/>
    </source>
</evidence>
<dbReference type="InterPro" id="IPR025949">
    <property type="entry name" value="PapC-like_C"/>
</dbReference>
<dbReference type="GO" id="GO:0015473">
    <property type="term" value="F:fimbrial usher porin activity"/>
    <property type="evidence" value="ECO:0007669"/>
    <property type="project" value="InterPro"/>
</dbReference>
<dbReference type="InterPro" id="IPR043142">
    <property type="entry name" value="PapC-like_C_sf"/>
</dbReference>
<dbReference type="PANTHER" id="PTHR30451:SF20">
    <property type="entry name" value="FIMBRIAE USHER"/>
    <property type="match status" value="1"/>
</dbReference>
<reference evidence="13 14" key="1">
    <citation type="submission" date="2020-04" db="EMBL/GenBank/DDBJ databases">
        <title>Ralstonia insidiosa genome sequencing and assembly.</title>
        <authorList>
            <person name="Martins R.C.R."/>
            <person name="Perdigao-Neto L.V."/>
            <person name="Levin A.S.S."/>
            <person name="Costa S.F."/>
        </authorList>
    </citation>
    <scope>NUCLEOTIDE SEQUENCE [LARGE SCALE GENOMIC DNA]</scope>
    <source>
        <strain evidence="13 14">5047</strain>
    </source>
</reference>
<comment type="similarity">
    <text evidence="2 9">Belongs to the fimbrial export usher family.</text>
</comment>
<dbReference type="InterPro" id="IPR018030">
    <property type="entry name" value="Fimbrial_membr_usher_CS"/>
</dbReference>
<comment type="caution">
    <text evidence="13">The sequence shown here is derived from an EMBL/GenBank/DDBJ whole genome shotgun (WGS) entry which is preliminary data.</text>
</comment>
<evidence type="ECO:0000256" key="6">
    <source>
        <dbReference type="ARBA" id="ARBA00022729"/>
    </source>
</evidence>
<proteinExistence type="inferred from homology"/>
<evidence type="ECO:0000313" key="14">
    <source>
        <dbReference type="Proteomes" id="UP000575469"/>
    </source>
</evidence>
<evidence type="ECO:0000256" key="3">
    <source>
        <dbReference type="ARBA" id="ARBA00022448"/>
    </source>
</evidence>
<keyword evidence="4" id="KW-1134">Transmembrane beta strand</keyword>
<dbReference type="PROSITE" id="PS01151">
    <property type="entry name" value="FIMBRIAL_USHER"/>
    <property type="match status" value="1"/>
</dbReference>
<name>A0A848P221_9RALS</name>
<feature type="domain" description="PapC-like C-terminal" evidence="11">
    <location>
        <begin position="787"/>
        <end position="852"/>
    </location>
</feature>
<keyword evidence="6 10" id="KW-0732">Signal</keyword>
<organism evidence="13 14">
    <name type="scientific">Ralstonia insidiosa</name>
    <dbReference type="NCBI Taxonomy" id="190721"/>
    <lineage>
        <taxon>Bacteria</taxon>
        <taxon>Pseudomonadati</taxon>
        <taxon>Pseudomonadota</taxon>
        <taxon>Betaproteobacteria</taxon>
        <taxon>Burkholderiales</taxon>
        <taxon>Burkholderiaceae</taxon>
        <taxon>Ralstonia</taxon>
    </lineage>
</organism>
<protein>
    <submittedName>
        <fullName evidence="13">Fimbrial biogenesis outer membrane usher protein</fullName>
    </submittedName>
</protein>
<dbReference type="InterPro" id="IPR000015">
    <property type="entry name" value="Fimb_usher"/>
</dbReference>
<evidence type="ECO:0000256" key="1">
    <source>
        <dbReference type="ARBA" id="ARBA00004571"/>
    </source>
</evidence>
<dbReference type="PANTHER" id="PTHR30451">
    <property type="entry name" value="OUTER MEMBRANE USHER PROTEIN"/>
    <property type="match status" value="1"/>
</dbReference>
<evidence type="ECO:0000259" key="12">
    <source>
        <dbReference type="Pfam" id="PF13954"/>
    </source>
</evidence>
<dbReference type="Pfam" id="PF00577">
    <property type="entry name" value="Usher"/>
    <property type="match status" value="1"/>
</dbReference>
<evidence type="ECO:0000313" key="13">
    <source>
        <dbReference type="EMBL" id="NMV41362.1"/>
    </source>
</evidence>
<dbReference type="GO" id="GO:0009297">
    <property type="term" value="P:pilus assembly"/>
    <property type="evidence" value="ECO:0007669"/>
    <property type="project" value="InterPro"/>
</dbReference>
<evidence type="ECO:0000256" key="7">
    <source>
        <dbReference type="ARBA" id="ARBA00023136"/>
    </source>
</evidence>
<evidence type="ECO:0000256" key="4">
    <source>
        <dbReference type="ARBA" id="ARBA00022452"/>
    </source>
</evidence>
<dbReference type="AlphaFoldDB" id="A0A848P221"/>
<evidence type="ECO:0000256" key="10">
    <source>
        <dbReference type="SAM" id="SignalP"/>
    </source>
</evidence>
<evidence type="ECO:0000256" key="9">
    <source>
        <dbReference type="RuleBase" id="RU003884"/>
    </source>
</evidence>
<gene>
    <name evidence="13" type="ORF">HGR00_25930</name>
</gene>
<sequence length="874" mass="92159">MKLAPISLRSLPQPFTLTKLCVSVLLALGTAERAMAQTASAIDAAPASLSGDPTALQSVPAASSAPVEFNSDFLSPQAGSVDVSRYERGNPVLPGSYRVELTLNGHALGRTDITVKPGTDPQRGRICMTRTLLDQIGLNWSIIDAAKLAAFEDPSACPVLEALVPSAYAELDTGELRLNLSLPQSTLLRTPRGYVNPALWDKGATAGMLGYTFNAYRTDASGTTNQSIYLGVNSGFNVGDWHVRHNGALSQQTGSGSTYQAINTYAERDLASISGRLRLGDGNTSGEVFDTVPFRGAQLASDDRMLPDSQRGYAPVVRGIAETNARVTIRQRGIVLYDTPVSPGPFVIDDLYPTGYGGNLDVTVTEADGRVRMFSVPYAAVAQLLRPDTSRYSLTAGTLRGDGLSFTPKFVQGTYQRGLTNQLTAYGGVQANDRYTALLGGLALGTPVGALSLDLTGARTQLDSGTSGGASVRVGYSKLFEQTGSNVSIAAYRFSTSGFMDVTNAMQTIDAERQGMAANAVARPRSRLSLTLSQPLGERWGQFFLSGYTQNYWNAERKDVQFQLGYSNQFRSVAYSVSANRVRNANGSMDTQFMFNVSLPLGNATQAPRLGVNVTSQPGQGTAAQTTLSGVAGSHNEFSYGTSVTNNTAGNGMAGTVNGQYVAPRTTVQAGFGMGSGYRNATFGLSGSVVAHPDGITLSPYTGDTLAVVAAPDAAGARVLGYSNVQLDGRGYAVVPYLTPYRMNEIAIDPKGLSTDVELKTTSQQVAPHAGAVVMMRYATVTGRAVLVDATQPDGTPLPFGADVTDADGNSVGAVGQGGRAFIRLQQDQTDLTIRWGDAPTQQCKTSINLPPRALGTKADAMDSLTAACLPQVQ</sequence>
<keyword evidence="7 9" id="KW-0472">Membrane</keyword>
<dbReference type="InterPro" id="IPR025885">
    <property type="entry name" value="PapC_N"/>
</dbReference>
<dbReference type="InterPro" id="IPR042186">
    <property type="entry name" value="FimD_plug_dom"/>
</dbReference>
<keyword evidence="8 9" id="KW-0998">Cell outer membrane</keyword>
<feature type="domain" description="PapC N-terminal" evidence="12">
    <location>
        <begin position="68"/>
        <end position="215"/>
    </location>
</feature>
<dbReference type="Gene3D" id="2.60.40.3110">
    <property type="match status" value="1"/>
</dbReference>
<accession>A0A848P221</accession>
<dbReference type="FunFam" id="2.60.40.3110:FF:000001">
    <property type="entry name" value="Putative fimbrial outer membrane usher"/>
    <property type="match status" value="1"/>
</dbReference>
<dbReference type="Gene3D" id="2.60.40.2070">
    <property type="match status" value="1"/>
</dbReference>
<dbReference type="Gene3D" id="3.10.20.410">
    <property type="match status" value="1"/>
</dbReference>
<feature type="signal peptide" evidence="10">
    <location>
        <begin position="1"/>
        <end position="36"/>
    </location>
</feature>
<comment type="subcellular location">
    <subcellularLocation>
        <location evidence="1 9">Cell outer membrane</location>
        <topology evidence="1 9">Multi-pass membrane protein</topology>
    </subcellularLocation>
</comment>
<keyword evidence="9" id="KW-1029">Fimbrium biogenesis</keyword>
<dbReference type="GO" id="GO:0009279">
    <property type="term" value="C:cell outer membrane"/>
    <property type="evidence" value="ECO:0007669"/>
    <property type="project" value="UniProtKB-SubCell"/>
</dbReference>
<feature type="chain" id="PRO_5032737759" evidence="10">
    <location>
        <begin position="37"/>
        <end position="874"/>
    </location>
</feature>
<dbReference type="SUPFAM" id="SSF141729">
    <property type="entry name" value="FimD N-terminal domain-like"/>
    <property type="match status" value="1"/>
</dbReference>
<dbReference type="Pfam" id="PF13954">
    <property type="entry name" value="PapC_N"/>
    <property type="match status" value="1"/>
</dbReference>
<keyword evidence="5 9" id="KW-0812">Transmembrane</keyword>
<dbReference type="InterPro" id="IPR037224">
    <property type="entry name" value="PapC_N_sf"/>
</dbReference>
<dbReference type="FunFam" id="2.60.40.2610:FF:000001">
    <property type="entry name" value="Outer membrane fimbrial usher protein"/>
    <property type="match status" value="1"/>
</dbReference>
<dbReference type="Pfam" id="PF13953">
    <property type="entry name" value="PapC_C"/>
    <property type="match status" value="1"/>
</dbReference>
<evidence type="ECO:0000256" key="2">
    <source>
        <dbReference type="ARBA" id="ARBA00008064"/>
    </source>
</evidence>
<dbReference type="Gene3D" id="2.60.40.2610">
    <property type="entry name" value="Outer membrane usher protein FimD, plug domain"/>
    <property type="match status" value="1"/>
</dbReference>
<dbReference type="Proteomes" id="UP000575469">
    <property type="component" value="Unassembled WGS sequence"/>
</dbReference>